<evidence type="ECO:0000313" key="4">
    <source>
        <dbReference type="Proteomes" id="UP001383192"/>
    </source>
</evidence>
<sequence>MQAIDQKVAQISRDSNKTTLQTRLEEIRKLRSQRNSLTTISRLPPELLSRILAHCAFRSDTEISSLIRCTHVCSRWRTLALDTPSLWSEPEFEKSNMALEMLRRARNTPLHIKAALHRPLIAVREPLLEAIQNVSRIASLHIAASHNQLVGEIIPLLGKPAPKLQALYLETYGGTVVLPEQFLQDEAPRLRSLELFNVHIPWNSRLLSDLTTLSIAGNLDDTMLPSASHFMNVLRNMPALEVLALEESVPNISTAARESLPTLTLPNLRRLTLRSNILSCTTLVDKLIFPSTTFVYLVLRSTARSPEDAQAEFRLVKPSLQKVLAIPIIAVDYSHGCLTAWTRVPSTKPSERELGLRLEFAFLVKAQNVTSFDVAGNLVRAIPFPDLQTLRVSCNHEDVRTFEDCFGSCSKLKTVQFYGNCVYDLVPVLGKKMPNSKSTLFPALSTLEISEAGFDVGLDCPSDLRRKRLVGPLVKAIAFRIKCGMPSTKLMILACDRLFATDFEKIKAVAEVVLKDTPLKKEPKRSKRRRKRFDSDEEFDY</sequence>
<evidence type="ECO:0000313" key="3">
    <source>
        <dbReference type="EMBL" id="KAK7058665.1"/>
    </source>
</evidence>
<feature type="compositionally biased region" description="Basic residues" evidence="1">
    <location>
        <begin position="522"/>
        <end position="532"/>
    </location>
</feature>
<dbReference type="PANTHER" id="PTHR38926">
    <property type="entry name" value="F-BOX DOMAIN CONTAINING PROTEIN, EXPRESSED"/>
    <property type="match status" value="1"/>
</dbReference>
<name>A0AAW0E2B4_9AGAR</name>
<proteinExistence type="predicted"/>
<dbReference type="SUPFAM" id="SSF81383">
    <property type="entry name" value="F-box domain"/>
    <property type="match status" value="1"/>
</dbReference>
<dbReference type="PROSITE" id="PS50181">
    <property type="entry name" value="FBOX"/>
    <property type="match status" value="1"/>
</dbReference>
<dbReference type="EMBL" id="JAYKXP010000005">
    <property type="protein sequence ID" value="KAK7058665.1"/>
    <property type="molecule type" value="Genomic_DNA"/>
</dbReference>
<dbReference type="InterPro" id="IPR001810">
    <property type="entry name" value="F-box_dom"/>
</dbReference>
<feature type="domain" description="F-box" evidence="2">
    <location>
        <begin position="37"/>
        <end position="90"/>
    </location>
</feature>
<dbReference type="AlphaFoldDB" id="A0AAW0E2B4"/>
<dbReference type="InterPro" id="IPR036047">
    <property type="entry name" value="F-box-like_dom_sf"/>
</dbReference>
<feature type="region of interest" description="Disordered" evidence="1">
    <location>
        <begin position="520"/>
        <end position="541"/>
    </location>
</feature>
<dbReference type="SUPFAM" id="SSF52047">
    <property type="entry name" value="RNI-like"/>
    <property type="match status" value="1"/>
</dbReference>
<reference evidence="3 4" key="1">
    <citation type="submission" date="2024-01" db="EMBL/GenBank/DDBJ databases">
        <title>A draft genome for a cacao thread blight-causing isolate of Paramarasmius palmivorus.</title>
        <authorList>
            <person name="Baruah I.K."/>
            <person name="Bukari Y."/>
            <person name="Amoako-Attah I."/>
            <person name="Meinhardt L.W."/>
            <person name="Bailey B.A."/>
            <person name="Cohen S.P."/>
        </authorList>
    </citation>
    <scope>NUCLEOTIDE SEQUENCE [LARGE SCALE GENOMIC DNA]</scope>
    <source>
        <strain evidence="3 4">GH-12</strain>
    </source>
</reference>
<evidence type="ECO:0000259" key="2">
    <source>
        <dbReference type="PROSITE" id="PS50181"/>
    </source>
</evidence>
<evidence type="ECO:0000256" key="1">
    <source>
        <dbReference type="SAM" id="MobiDB-lite"/>
    </source>
</evidence>
<organism evidence="3 4">
    <name type="scientific">Paramarasmius palmivorus</name>
    <dbReference type="NCBI Taxonomy" id="297713"/>
    <lineage>
        <taxon>Eukaryota</taxon>
        <taxon>Fungi</taxon>
        <taxon>Dikarya</taxon>
        <taxon>Basidiomycota</taxon>
        <taxon>Agaricomycotina</taxon>
        <taxon>Agaricomycetes</taxon>
        <taxon>Agaricomycetidae</taxon>
        <taxon>Agaricales</taxon>
        <taxon>Marasmiineae</taxon>
        <taxon>Marasmiaceae</taxon>
        <taxon>Paramarasmius</taxon>
    </lineage>
</organism>
<dbReference type="InterPro" id="IPR032675">
    <property type="entry name" value="LRR_dom_sf"/>
</dbReference>
<dbReference type="Gene3D" id="1.20.1280.50">
    <property type="match status" value="1"/>
</dbReference>
<comment type="caution">
    <text evidence="3">The sequence shown here is derived from an EMBL/GenBank/DDBJ whole genome shotgun (WGS) entry which is preliminary data.</text>
</comment>
<keyword evidence="4" id="KW-1185">Reference proteome</keyword>
<dbReference type="Gene3D" id="3.80.10.10">
    <property type="entry name" value="Ribonuclease Inhibitor"/>
    <property type="match status" value="1"/>
</dbReference>
<accession>A0AAW0E2B4</accession>
<dbReference type="Pfam" id="PF12937">
    <property type="entry name" value="F-box-like"/>
    <property type="match status" value="1"/>
</dbReference>
<dbReference type="Proteomes" id="UP001383192">
    <property type="component" value="Unassembled WGS sequence"/>
</dbReference>
<gene>
    <name evidence="3" type="ORF">VNI00_002301</name>
</gene>
<protein>
    <recommendedName>
        <fullName evidence="2">F-box domain-containing protein</fullName>
    </recommendedName>
</protein>
<dbReference type="PANTHER" id="PTHR38926:SF5">
    <property type="entry name" value="F-BOX AND LEUCINE-RICH REPEAT PROTEIN 6"/>
    <property type="match status" value="1"/>
</dbReference>